<gene>
    <name evidence="1" type="ORF">LCGC14_3000590</name>
</gene>
<protein>
    <submittedName>
        <fullName evidence="1">Uncharacterized protein</fullName>
    </submittedName>
</protein>
<proteinExistence type="predicted"/>
<comment type="caution">
    <text evidence="1">The sequence shown here is derived from an EMBL/GenBank/DDBJ whole genome shotgun (WGS) entry which is preliminary data.</text>
</comment>
<name>A0A0F8ZS93_9ZZZZ</name>
<organism evidence="1">
    <name type="scientific">marine sediment metagenome</name>
    <dbReference type="NCBI Taxonomy" id="412755"/>
    <lineage>
        <taxon>unclassified sequences</taxon>
        <taxon>metagenomes</taxon>
        <taxon>ecological metagenomes</taxon>
    </lineage>
</organism>
<accession>A0A0F8ZS93</accession>
<reference evidence="1" key="1">
    <citation type="journal article" date="2015" name="Nature">
        <title>Complex archaea that bridge the gap between prokaryotes and eukaryotes.</title>
        <authorList>
            <person name="Spang A."/>
            <person name="Saw J.H."/>
            <person name="Jorgensen S.L."/>
            <person name="Zaremba-Niedzwiedzka K."/>
            <person name="Martijn J."/>
            <person name="Lind A.E."/>
            <person name="van Eijk R."/>
            <person name="Schleper C."/>
            <person name="Guy L."/>
            <person name="Ettema T.J."/>
        </authorList>
    </citation>
    <scope>NUCLEOTIDE SEQUENCE</scope>
</reference>
<feature type="non-terminal residue" evidence="1">
    <location>
        <position position="1"/>
    </location>
</feature>
<sequence length="57" mass="6593">MFSILKKLAGVGLVVYEDRSAHDYTIKLTSDGIYLCKELFDSDNIDRFMESKLKKVF</sequence>
<evidence type="ECO:0000313" key="1">
    <source>
        <dbReference type="EMBL" id="KKK62811.1"/>
    </source>
</evidence>
<dbReference type="EMBL" id="LAZR01061817">
    <property type="protein sequence ID" value="KKK62811.1"/>
    <property type="molecule type" value="Genomic_DNA"/>
</dbReference>
<dbReference type="AlphaFoldDB" id="A0A0F8ZS93"/>